<evidence type="ECO:0000313" key="3">
    <source>
        <dbReference type="EMBL" id="JAS66710.1"/>
    </source>
</evidence>
<reference evidence="2" key="1">
    <citation type="submission" date="2015-11" db="EMBL/GenBank/DDBJ databases">
        <title>De novo transcriptome assembly of four potential Pierce s Disease insect vectors from Arizona vineyards.</title>
        <authorList>
            <person name="Tassone E.E."/>
        </authorList>
    </citation>
    <scope>NUCLEOTIDE SEQUENCE</scope>
</reference>
<organism evidence="2">
    <name type="scientific">Cuerna arida</name>
    <dbReference type="NCBI Taxonomy" id="1464854"/>
    <lineage>
        <taxon>Eukaryota</taxon>
        <taxon>Metazoa</taxon>
        <taxon>Ecdysozoa</taxon>
        <taxon>Arthropoda</taxon>
        <taxon>Hexapoda</taxon>
        <taxon>Insecta</taxon>
        <taxon>Pterygota</taxon>
        <taxon>Neoptera</taxon>
        <taxon>Paraneoptera</taxon>
        <taxon>Hemiptera</taxon>
        <taxon>Auchenorrhyncha</taxon>
        <taxon>Membracoidea</taxon>
        <taxon>Cicadellidae</taxon>
        <taxon>Cicadellinae</taxon>
        <taxon>Proconiini</taxon>
        <taxon>Cuerna</taxon>
    </lineage>
</organism>
<dbReference type="EMBL" id="GECZ01006016">
    <property type="protein sequence ID" value="JAS63753.1"/>
    <property type="molecule type" value="Transcribed_RNA"/>
</dbReference>
<feature type="region of interest" description="Disordered" evidence="1">
    <location>
        <begin position="38"/>
        <end position="63"/>
    </location>
</feature>
<sequence length="149" mass="16600">MAASPNIPGTEHKGKDVTFEENKVQGVFTDATVVTRKSKTRMETHRSSSILKRSSTTDMTSQQKETVKAKLAKLKQARVERGARLHGIYRVVIEMVAFYLDEESSFVEEGVLDSEQHLVIMDNFFASGGPQAIIFNCAKRLVPPPECGR</sequence>
<gene>
    <name evidence="2" type="ORF">g.40550</name>
    <name evidence="3" type="ORF">g.40570</name>
</gene>
<name>A0A1B6GN49_9HEMI</name>
<feature type="non-terminal residue" evidence="2">
    <location>
        <position position="149"/>
    </location>
</feature>
<feature type="compositionally biased region" description="Polar residues" evidence="1">
    <location>
        <begin position="47"/>
        <end position="63"/>
    </location>
</feature>
<evidence type="ECO:0000256" key="1">
    <source>
        <dbReference type="SAM" id="MobiDB-lite"/>
    </source>
</evidence>
<dbReference type="AlphaFoldDB" id="A0A1B6GN49"/>
<proteinExistence type="predicted"/>
<evidence type="ECO:0000313" key="2">
    <source>
        <dbReference type="EMBL" id="JAS63753.1"/>
    </source>
</evidence>
<protein>
    <submittedName>
        <fullName evidence="2">Uncharacterized protein</fullName>
    </submittedName>
</protein>
<accession>A0A1B6GN49</accession>
<dbReference type="EMBL" id="GECZ01003059">
    <property type="protein sequence ID" value="JAS66710.1"/>
    <property type="molecule type" value="Transcribed_RNA"/>
</dbReference>